<protein>
    <recommendedName>
        <fullName evidence="4">F-box domain-containing protein</fullName>
    </recommendedName>
</protein>
<evidence type="ECO:0000313" key="3">
    <source>
        <dbReference type="Proteomes" id="UP000799440"/>
    </source>
</evidence>
<dbReference type="Proteomes" id="UP000799440">
    <property type="component" value="Unassembled WGS sequence"/>
</dbReference>
<feature type="compositionally biased region" description="Polar residues" evidence="1">
    <location>
        <begin position="7"/>
        <end position="18"/>
    </location>
</feature>
<reference evidence="2" key="1">
    <citation type="journal article" date="2020" name="Stud. Mycol.">
        <title>101 Dothideomycetes genomes: a test case for predicting lifestyles and emergence of pathogens.</title>
        <authorList>
            <person name="Haridas S."/>
            <person name="Albert R."/>
            <person name="Binder M."/>
            <person name="Bloem J."/>
            <person name="Labutti K."/>
            <person name="Salamov A."/>
            <person name="Andreopoulos B."/>
            <person name="Baker S."/>
            <person name="Barry K."/>
            <person name="Bills G."/>
            <person name="Bluhm B."/>
            <person name="Cannon C."/>
            <person name="Castanera R."/>
            <person name="Culley D."/>
            <person name="Daum C."/>
            <person name="Ezra D."/>
            <person name="Gonzalez J."/>
            <person name="Henrissat B."/>
            <person name="Kuo A."/>
            <person name="Liang C."/>
            <person name="Lipzen A."/>
            <person name="Lutzoni F."/>
            <person name="Magnuson J."/>
            <person name="Mondo S."/>
            <person name="Nolan M."/>
            <person name="Ohm R."/>
            <person name="Pangilinan J."/>
            <person name="Park H.-J."/>
            <person name="Ramirez L."/>
            <person name="Alfaro M."/>
            <person name="Sun H."/>
            <person name="Tritt A."/>
            <person name="Yoshinaga Y."/>
            <person name="Zwiers L.-H."/>
            <person name="Turgeon B."/>
            <person name="Goodwin S."/>
            <person name="Spatafora J."/>
            <person name="Crous P."/>
            <person name="Grigoriev I."/>
        </authorList>
    </citation>
    <scope>NUCLEOTIDE SEQUENCE</scope>
    <source>
        <strain evidence="2">CBS 119925</strain>
    </source>
</reference>
<evidence type="ECO:0000256" key="1">
    <source>
        <dbReference type="SAM" id="MobiDB-lite"/>
    </source>
</evidence>
<dbReference type="AlphaFoldDB" id="A0A6A6VGC1"/>
<feature type="compositionally biased region" description="Basic and acidic residues" evidence="1">
    <location>
        <begin position="22"/>
        <end position="31"/>
    </location>
</feature>
<accession>A0A6A6VGC1</accession>
<dbReference type="Gene3D" id="3.80.10.10">
    <property type="entry name" value="Ribonuclease Inhibitor"/>
    <property type="match status" value="1"/>
</dbReference>
<dbReference type="OrthoDB" id="2522477at2759"/>
<dbReference type="EMBL" id="MU006570">
    <property type="protein sequence ID" value="KAF2748241.1"/>
    <property type="molecule type" value="Genomic_DNA"/>
</dbReference>
<name>A0A6A6VGC1_9PLEO</name>
<evidence type="ECO:0000313" key="2">
    <source>
        <dbReference type="EMBL" id="KAF2748241.1"/>
    </source>
</evidence>
<feature type="region of interest" description="Disordered" evidence="1">
    <location>
        <begin position="1"/>
        <end position="31"/>
    </location>
</feature>
<organism evidence="2 3">
    <name type="scientific">Sporormia fimetaria CBS 119925</name>
    <dbReference type="NCBI Taxonomy" id="1340428"/>
    <lineage>
        <taxon>Eukaryota</taxon>
        <taxon>Fungi</taxon>
        <taxon>Dikarya</taxon>
        <taxon>Ascomycota</taxon>
        <taxon>Pezizomycotina</taxon>
        <taxon>Dothideomycetes</taxon>
        <taxon>Pleosporomycetidae</taxon>
        <taxon>Pleosporales</taxon>
        <taxon>Sporormiaceae</taxon>
        <taxon>Sporormia</taxon>
    </lineage>
</organism>
<proteinExistence type="predicted"/>
<evidence type="ECO:0008006" key="4">
    <source>
        <dbReference type="Google" id="ProtNLM"/>
    </source>
</evidence>
<gene>
    <name evidence="2" type="ORF">M011DRAFT_467280</name>
</gene>
<dbReference type="InterPro" id="IPR032675">
    <property type="entry name" value="LRR_dom_sf"/>
</dbReference>
<keyword evidence="3" id="KW-1185">Reference proteome</keyword>
<dbReference type="SUPFAM" id="SSF52047">
    <property type="entry name" value="RNI-like"/>
    <property type="match status" value="1"/>
</dbReference>
<sequence>MGDSPYRGSQDTDSQSNGLCPDHPDVHRVPRDRLSTLPDDVILRIVEAVARTSKRDLCNISVLNQRYHRLTDAVLYKSILFDTPEMHLIFSDSLSRRPRRGSTIQEIKLTYPSSELSQLALDTPVHNSHYRPSSFDTLSRTLSVMSNLERLDIAVPEALLHGIGSIFNGPFDLACLKWCSLFYESPENNYWDLRENIHVFAHPTLETLILRRARFDDQGFNILERPHQTSLKKLHLIECDINDDGLADLLEFPIALEEFVMIHSEEPDPPLEETSDNFADYIVALQSQAHSLTCLTIDSPALFSRRALRMREFQVLETLRVSWDHQLFGRTSRKPRLHSVGMPPQLRVLELFSELGTDEEVTDLFVNLIELKDTVARKWERLIVVEGDSYVPRAIKDACRSHNLELQIIGADTDSEAY</sequence>